<evidence type="ECO:0000259" key="8">
    <source>
        <dbReference type="PROSITE" id="PS50109"/>
    </source>
</evidence>
<feature type="transmembrane region" description="Helical" evidence="7">
    <location>
        <begin position="12"/>
        <end position="38"/>
    </location>
</feature>
<dbReference type="SMART" id="SM00388">
    <property type="entry name" value="HisKA"/>
    <property type="match status" value="1"/>
</dbReference>
<dbReference type="InterPro" id="IPR004358">
    <property type="entry name" value="Sig_transdc_His_kin-like_C"/>
</dbReference>
<dbReference type="RefSeq" id="WP_149332506.1">
    <property type="nucleotide sequence ID" value="NZ_QOVF01000002.1"/>
</dbReference>
<feature type="domain" description="Histidine kinase" evidence="8">
    <location>
        <begin position="609"/>
        <end position="842"/>
    </location>
</feature>
<dbReference type="InterPro" id="IPR005467">
    <property type="entry name" value="His_kinase_dom"/>
</dbReference>
<dbReference type="Pfam" id="PF02518">
    <property type="entry name" value="HATPase_c"/>
    <property type="match status" value="1"/>
</dbReference>
<name>A0A7V7GUZ4_9GAMM</name>
<dbReference type="OrthoDB" id="9770795at2"/>
<dbReference type="PANTHER" id="PTHR43047">
    <property type="entry name" value="TWO-COMPONENT HISTIDINE PROTEIN KINASE"/>
    <property type="match status" value="1"/>
</dbReference>
<organism evidence="10 11">
    <name type="scientific">Halopseudomonas laoshanensis</name>
    <dbReference type="NCBI Taxonomy" id="2268758"/>
    <lineage>
        <taxon>Bacteria</taxon>
        <taxon>Pseudomonadati</taxon>
        <taxon>Pseudomonadota</taxon>
        <taxon>Gammaproteobacteria</taxon>
        <taxon>Pseudomonadales</taxon>
        <taxon>Pseudomonadaceae</taxon>
        <taxon>Halopseudomonas</taxon>
    </lineage>
</organism>
<dbReference type="InterPro" id="IPR001789">
    <property type="entry name" value="Sig_transdc_resp-reg_receiver"/>
</dbReference>
<evidence type="ECO:0000313" key="10">
    <source>
        <dbReference type="EMBL" id="KAA0695139.1"/>
    </source>
</evidence>
<protein>
    <recommendedName>
        <fullName evidence="2">histidine kinase</fullName>
        <ecNumber evidence="2">2.7.13.3</ecNumber>
    </recommendedName>
</protein>
<dbReference type="GO" id="GO:0005886">
    <property type="term" value="C:plasma membrane"/>
    <property type="evidence" value="ECO:0007669"/>
    <property type="project" value="TreeGrafter"/>
</dbReference>
<keyword evidence="3 6" id="KW-0597">Phosphoprotein</keyword>
<evidence type="ECO:0000256" key="6">
    <source>
        <dbReference type="PROSITE-ProRule" id="PRU00169"/>
    </source>
</evidence>
<dbReference type="Gene3D" id="1.10.287.130">
    <property type="match status" value="1"/>
</dbReference>
<dbReference type="InterPro" id="IPR003594">
    <property type="entry name" value="HATPase_dom"/>
</dbReference>
<dbReference type="InterPro" id="IPR036097">
    <property type="entry name" value="HisK_dim/P_sf"/>
</dbReference>
<keyword evidence="11" id="KW-1185">Reference proteome</keyword>
<dbReference type="Gene3D" id="3.30.450.20">
    <property type="entry name" value="PAS domain"/>
    <property type="match status" value="2"/>
</dbReference>
<comment type="caution">
    <text evidence="10">The sequence shown here is derived from an EMBL/GenBank/DDBJ whole genome shotgun (WGS) entry which is preliminary data.</text>
</comment>
<evidence type="ECO:0000256" key="4">
    <source>
        <dbReference type="ARBA" id="ARBA00022679"/>
    </source>
</evidence>
<gene>
    <name evidence="10" type="ORF">DT594_09850</name>
</gene>
<dbReference type="InterPro" id="IPR035965">
    <property type="entry name" value="PAS-like_dom_sf"/>
</dbReference>
<accession>A0A7V7GUZ4</accession>
<dbReference type="Gene3D" id="3.40.50.2300">
    <property type="match status" value="1"/>
</dbReference>
<dbReference type="SUPFAM" id="SSF55785">
    <property type="entry name" value="PYP-like sensor domain (PAS domain)"/>
    <property type="match status" value="1"/>
</dbReference>
<dbReference type="SMART" id="SM00387">
    <property type="entry name" value="HATPase_c"/>
    <property type="match status" value="1"/>
</dbReference>
<evidence type="ECO:0000256" key="1">
    <source>
        <dbReference type="ARBA" id="ARBA00000085"/>
    </source>
</evidence>
<feature type="modified residue" description="4-aspartylphosphate" evidence="6">
    <location>
        <position position="909"/>
    </location>
</feature>
<evidence type="ECO:0000256" key="5">
    <source>
        <dbReference type="ARBA" id="ARBA00022777"/>
    </source>
</evidence>
<feature type="domain" description="Response regulatory" evidence="9">
    <location>
        <begin position="861"/>
        <end position="976"/>
    </location>
</feature>
<comment type="catalytic activity">
    <reaction evidence="1">
        <text>ATP + protein L-histidine = ADP + protein N-phospho-L-histidine.</text>
        <dbReference type="EC" id="2.7.13.3"/>
    </reaction>
</comment>
<dbReference type="InterPro" id="IPR013655">
    <property type="entry name" value="PAS_fold_3"/>
</dbReference>
<dbReference type="InterPro" id="IPR011006">
    <property type="entry name" value="CheY-like_superfamily"/>
</dbReference>
<dbReference type="EC" id="2.7.13.3" evidence="2"/>
<dbReference type="SUPFAM" id="SSF52172">
    <property type="entry name" value="CheY-like"/>
    <property type="match status" value="1"/>
</dbReference>
<dbReference type="PRINTS" id="PR00344">
    <property type="entry name" value="BCTRLSENSOR"/>
</dbReference>
<dbReference type="GO" id="GO:0000155">
    <property type="term" value="F:phosphorelay sensor kinase activity"/>
    <property type="evidence" value="ECO:0007669"/>
    <property type="project" value="InterPro"/>
</dbReference>
<dbReference type="AlphaFoldDB" id="A0A7V7GUZ4"/>
<evidence type="ECO:0000256" key="2">
    <source>
        <dbReference type="ARBA" id="ARBA00012438"/>
    </source>
</evidence>
<proteinExistence type="predicted"/>
<dbReference type="GO" id="GO:0009927">
    <property type="term" value="F:histidine phosphotransfer kinase activity"/>
    <property type="evidence" value="ECO:0007669"/>
    <property type="project" value="TreeGrafter"/>
</dbReference>
<dbReference type="CDD" id="cd00082">
    <property type="entry name" value="HisKA"/>
    <property type="match status" value="1"/>
</dbReference>
<dbReference type="Pfam" id="PF08447">
    <property type="entry name" value="PAS_3"/>
    <property type="match status" value="1"/>
</dbReference>
<dbReference type="CDD" id="cd12913">
    <property type="entry name" value="PDC1_MCP_like"/>
    <property type="match status" value="1"/>
</dbReference>
<evidence type="ECO:0000256" key="7">
    <source>
        <dbReference type="SAM" id="Phobius"/>
    </source>
</evidence>
<evidence type="ECO:0000313" key="11">
    <source>
        <dbReference type="Proteomes" id="UP000463138"/>
    </source>
</evidence>
<dbReference type="Pfam" id="PF00512">
    <property type="entry name" value="HisKA"/>
    <property type="match status" value="1"/>
</dbReference>
<dbReference type="PANTHER" id="PTHR43047:SF72">
    <property type="entry name" value="OSMOSENSING HISTIDINE PROTEIN KINASE SLN1"/>
    <property type="match status" value="1"/>
</dbReference>
<dbReference type="EMBL" id="QOVF01000002">
    <property type="protein sequence ID" value="KAA0695139.1"/>
    <property type="molecule type" value="Genomic_DNA"/>
</dbReference>
<sequence>MARTDSTNLRSWMWRAFVQSALIPLLLVETVLVAAYLLSNTAIRDAQVEHLRSTAQSDMQTAAAQEAHLVNQRLKSVGELASLFAGQVGSALRRTDVPQDAQEADLLVRSASGVLYSQRDEGRAASFYSNVTPPSQQDRSKVMRLAQLDELMKGIEQNNTLVSAVYFNTHDSYNRIWPWFFTPEQYPHDMDIPSYNFYYLADAVNNPSRGVTWTDVYVDPAGQGWMMSALAPVYTDNFLEGVAGLDITIGSILEEISSLAVPWGGYAVLVSEDLNIMALPETGERDLGLNELTHFSYAEAVRKEIFKPGDFNLANRNDTRELAALVDSESQGVMPLELGGRSQLAAWASIPETGWKLITLVEEASVFSRTNALATQFRQIGYLLIAGLVLFYLLFFAVMSLRARRLSQALEAPISGISRMMEEIGEGNWHPQPHRSPITELDFMASNTSAMGDKLADSEHSRQEAMQHLERVLDSTTESIWEVEVAQKRIRFQGRLNKRFGLPAGVISLDTFLQRVHPDDLAAARNSLLPRSAQQKLEAEYRLRDAAGDYHWLLGRGRIVEMDGRFQRPQRVAGTHVDIDAIKATQEALRAASLQAQSANLAKSRFLSSMSHELRTPLNAIQGFAQLLSLDLEKDAGNTTSQAGSHQASVQQQTMQQQVYEILQASQHLCLLVDDVLDLARIEAERPVVQLEPVDAWQTLLACAEQVRPEREMAGLALHLHRPERQAMVLAEPRRLRQILLNLLSNAVKYNRPSGSITLDCVSVGAGWQLRVADTGRGISQQDQTKLFKPFQRLGHENSAIKGAGIGLALSRELASLMNGELGFSSEPGVGSCFWLQLPGASAAGATESGSQARNDTDLLDVIYVEDDRASQILVQHALSAVAQVTLIDNGLEALHRITERPPQVLLLDIDLPDMQGDRLLRSLRGSVRTRDLPVIVISAGALPADRQRVSDLDVAYYLTKPLQIQDLLDALSRIMRAP</sequence>
<dbReference type="Gene3D" id="3.30.565.10">
    <property type="entry name" value="Histidine kinase-like ATPase, C-terminal domain"/>
    <property type="match status" value="1"/>
</dbReference>
<dbReference type="Pfam" id="PF00072">
    <property type="entry name" value="Response_reg"/>
    <property type="match status" value="1"/>
</dbReference>
<reference evidence="10 11" key="1">
    <citation type="submission" date="2018-07" db="EMBL/GenBank/DDBJ databases">
        <title>Pseudomonas laoshanensis sp. nov., isolated from soil.</title>
        <authorList>
            <person name="Sun J."/>
            <person name="Yu L."/>
            <person name="Wang M."/>
            <person name="Zhang C."/>
        </authorList>
    </citation>
    <scope>NUCLEOTIDE SEQUENCE [LARGE SCALE GENOMIC DNA]</scope>
    <source>
        <strain evidence="10 11">Y22</strain>
    </source>
</reference>
<dbReference type="Proteomes" id="UP000463138">
    <property type="component" value="Unassembled WGS sequence"/>
</dbReference>
<dbReference type="SUPFAM" id="SSF47384">
    <property type="entry name" value="Homodimeric domain of signal transducing histidine kinase"/>
    <property type="match status" value="1"/>
</dbReference>
<evidence type="ECO:0000256" key="3">
    <source>
        <dbReference type="ARBA" id="ARBA00022553"/>
    </source>
</evidence>
<feature type="transmembrane region" description="Helical" evidence="7">
    <location>
        <begin position="380"/>
        <end position="401"/>
    </location>
</feature>
<keyword evidence="4" id="KW-0808">Transferase</keyword>
<dbReference type="InterPro" id="IPR036890">
    <property type="entry name" value="HATPase_C_sf"/>
</dbReference>
<keyword evidence="7" id="KW-0812">Transmembrane</keyword>
<dbReference type="SUPFAM" id="SSF55874">
    <property type="entry name" value="ATPase domain of HSP90 chaperone/DNA topoisomerase II/histidine kinase"/>
    <property type="match status" value="1"/>
</dbReference>
<keyword evidence="5" id="KW-0418">Kinase</keyword>
<dbReference type="PROSITE" id="PS50110">
    <property type="entry name" value="RESPONSE_REGULATORY"/>
    <property type="match status" value="1"/>
</dbReference>
<dbReference type="InterPro" id="IPR003661">
    <property type="entry name" value="HisK_dim/P_dom"/>
</dbReference>
<dbReference type="PROSITE" id="PS50109">
    <property type="entry name" value="HIS_KIN"/>
    <property type="match status" value="1"/>
</dbReference>
<keyword evidence="7" id="KW-0472">Membrane</keyword>
<dbReference type="SMART" id="SM00448">
    <property type="entry name" value="REC"/>
    <property type="match status" value="1"/>
</dbReference>
<evidence type="ECO:0000259" key="9">
    <source>
        <dbReference type="PROSITE" id="PS50110"/>
    </source>
</evidence>
<keyword evidence="7" id="KW-1133">Transmembrane helix</keyword>